<proteinExistence type="predicted"/>
<name>A0ABS4GXI0_9BACL</name>
<dbReference type="Gene3D" id="1.10.10.60">
    <property type="entry name" value="Homeodomain-like"/>
    <property type="match status" value="1"/>
</dbReference>
<dbReference type="InterPro" id="IPR006120">
    <property type="entry name" value="Resolvase_HTH_dom"/>
</dbReference>
<evidence type="ECO:0000313" key="2">
    <source>
        <dbReference type="EMBL" id="MBP1934988.1"/>
    </source>
</evidence>
<accession>A0ABS4GXI0</accession>
<keyword evidence="3" id="KW-1185">Reference proteome</keyword>
<evidence type="ECO:0000259" key="1">
    <source>
        <dbReference type="PROSITE" id="PS50531"/>
    </source>
</evidence>
<evidence type="ECO:0000313" key="3">
    <source>
        <dbReference type="Proteomes" id="UP001519343"/>
    </source>
</evidence>
<protein>
    <submittedName>
        <fullName evidence="2">DNA-binding protein YlxM (UPF0122 family)</fullName>
    </submittedName>
</protein>
<dbReference type="GO" id="GO:0003677">
    <property type="term" value="F:DNA binding"/>
    <property type="evidence" value="ECO:0007669"/>
    <property type="project" value="UniProtKB-KW"/>
</dbReference>
<dbReference type="SUPFAM" id="SSF46689">
    <property type="entry name" value="Homeodomain-like"/>
    <property type="match status" value="1"/>
</dbReference>
<dbReference type="InterPro" id="IPR017894">
    <property type="entry name" value="HTH_IS21_transposase_type"/>
</dbReference>
<reference evidence="2 3" key="1">
    <citation type="submission" date="2021-03" db="EMBL/GenBank/DDBJ databases">
        <title>Genomic Encyclopedia of Type Strains, Phase IV (KMG-IV): sequencing the most valuable type-strain genomes for metagenomic binning, comparative biology and taxonomic classification.</title>
        <authorList>
            <person name="Goeker M."/>
        </authorList>
    </citation>
    <scope>NUCLEOTIDE SEQUENCE [LARGE SCALE GENOMIC DNA]</scope>
    <source>
        <strain evidence="2 3">DSM 24738</strain>
    </source>
</reference>
<gene>
    <name evidence="2" type="ORF">J2Z37_005008</name>
</gene>
<comment type="caution">
    <text evidence="2">The sequence shown here is derived from an EMBL/GenBank/DDBJ whole genome shotgun (WGS) entry which is preliminary data.</text>
</comment>
<dbReference type="RefSeq" id="WP_342453882.1">
    <property type="nucleotide sequence ID" value="NZ_JAGGKT010000034.1"/>
</dbReference>
<dbReference type="InterPro" id="IPR009057">
    <property type="entry name" value="Homeodomain-like_sf"/>
</dbReference>
<keyword evidence="2" id="KW-0238">DNA-binding</keyword>
<dbReference type="Proteomes" id="UP001519343">
    <property type="component" value="Unassembled WGS sequence"/>
</dbReference>
<dbReference type="Pfam" id="PF02796">
    <property type="entry name" value="HTH_7"/>
    <property type="match status" value="1"/>
</dbReference>
<sequence>MRKWMQYMEVHQLKQKGFSVKKIAEKLGTSRNTVYRNLEKTPEEFNEWLLSCGTKGKKLDSYQDLILNWLKEHSDLSGAQVYDWLKEHYYQIMVG</sequence>
<organism evidence="2 3">
    <name type="scientific">Ammoniphilus resinae</name>
    <dbReference type="NCBI Taxonomy" id="861532"/>
    <lineage>
        <taxon>Bacteria</taxon>
        <taxon>Bacillati</taxon>
        <taxon>Bacillota</taxon>
        <taxon>Bacilli</taxon>
        <taxon>Bacillales</taxon>
        <taxon>Paenibacillaceae</taxon>
        <taxon>Aneurinibacillus group</taxon>
        <taxon>Ammoniphilus</taxon>
    </lineage>
</organism>
<dbReference type="PROSITE" id="PS50531">
    <property type="entry name" value="HTH_IS21"/>
    <property type="match status" value="1"/>
</dbReference>
<dbReference type="EMBL" id="JAGGKT010000034">
    <property type="protein sequence ID" value="MBP1934988.1"/>
    <property type="molecule type" value="Genomic_DNA"/>
</dbReference>
<feature type="domain" description="HTH IS21-type" evidence="1">
    <location>
        <begin position="5"/>
        <end position="70"/>
    </location>
</feature>